<reference evidence="5 6" key="1">
    <citation type="journal article" date="2023" name="Commun. Biol.">
        <title>Reorganization of the ancestral sex-determining regions during the evolution of trioecy in Pleodorina starrii.</title>
        <authorList>
            <person name="Takahashi K."/>
            <person name="Suzuki S."/>
            <person name="Kawai-Toyooka H."/>
            <person name="Yamamoto K."/>
            <person name="Hamaji T."/>
            <person name="Ootsuki R."/>
            <person name="Yamaguchi H."/>
            <person name="Kawachi M."/>
            <person name="Higashiyama T."/>
            <person name="Nozaki H."/>
        </authorList>
    </citation>
    <scope>NUCLEOTIDE SEQUENCE [LARGE SCALE GENOMIC DNA]</scope>
    <source>
        <strain evidence="5 6">NIES-4479</strain>
    </source>
</reference>
<sequence>MDRLSAALGRVADCRQADFPGLQPLQPLQQQPSPRFTVGLVESAEHASWPRHTLPPISSLPDEIWALVLARSGLRSCAQAAACSAAFRDLHRTVASTPVLLARALLVDHGLSGAAAILYDSSAGKEPSARHAVHSDAGVAAAFRELFVLAAPPGVAAAAAAAAAATAVATATAAVVKAEEEERSEAVCDGDGAAAGTRKLASTLACVQLSPALTHGWDVGWVFGFRQVAGELLCAAAAAGHVQVAATALALGATALDRALLEACAAAAGSGSGSGGSGSGSGSGRGQVVRLLLARGADPNAAEAFGPGPLFKAAQSGKTDVVRMLLDAGARIDGAGVAVPPYNVRDWAVEATAAALRLAAPPPPPAMNAWRQWPTISGVYGNGAAGAIVDVLPSLPPLRVPPPPAAAAFPPLDHRAVAAAAPLGAAPGAGAGGFESRVSSPQQIEALEGLFGVPAAVAPGVAVGRSAAAPAAAVGTASTTSVAATAAAVAVFGTSSVWDTDSDDEDVVPTATAATAARPVGSADSQRTPDRPFRAVSLQPPPCPRKPPPLSLSLRTPLPDSRAPLPLLPLLPPLPPLPPSSASLPPLIAAAAMPPLPGPGFRLGRSSKVSPLLAACQAGHAATAALLLRRGAQVDGQGGTELAQAGSPHVVDELLAAVPDLRTHLDAALVAAASDNRLAVVSALLRHGADAGHRSGLALQEAAFLGHSTVVETLLRAGGAGLRSSGALRAVLEMARCWCRPDIVQLLADATRSP</sequence>
<feature type="compositionally biased region" description="Pro residues" evidence="4">
    <location>
        <begin position="539"/>
        <end position="550"/>
    </location>
</feature>
<dbReference type="Proteomes" id="UP001165080">
    <property type="component" value="Unassembled WGS sequence"/>
</dbReference>
<dbReference type="Gene3D" id="1.25.40.20">
    <property type="entry name" value="Ankyrin repeat-containing domain"/>
    <property type="match status" value="2"/>
</dbReference>
<comment type="caution">
    <text evidence="5">The sequence shown here is derived from an EMBL/GenBank/DDBJ whole genome shotgun (WGS) entry which is preliminary data.</text>
</comment>
<protein>
    <submittedName>
        <fullName evidence="5">Uncharacterized protein</fullName>
    </submittedName>
</protein>
<evidence type="ECO:0000313" key="5">
    <source>
        <dbReference type="EMBL" id="GLC55116.1"/>
    </source>
</evidence>
<dbReference type="PROSITE" id="PS50088">
    <property type="entry name" value="ANK_REPEAT"/>
    <property type="match status" value="1"/>
</dbReference>
<feature type="repeat" description="ANK" evidence="3">
    <location>
        <begin position="305"/>
        <end position="337"/>
    </location>
</feature>
<organism evidence="5 6">
    <name type="scientific">Pleodorina starrii</name>
    <dbReference type="NCBI Taxonomy" id="330485"/>
    <lineage>
        <taxon>Eukaryota</taxon>
        <taxon>Viridiplantae</taxon>
        <taxon>Chlorophyta</taxon>
        <taxon>core chlorophytes</taxon>
        <taxon>Chlorophyceae</taxon>
        <taxon>CS clade</taxon>
        <taxon>Chlamydomonadales</taxon>
        <taxon>Volvocaceae</taxon>
        <taxon>Pleodorina</taxon>
    </lineage>
</organism>
<dbReference type="AlphaFoldDB" id="A0A9W6BPG8"/>
<proteinExistence type="predicted"/>
<accession>A0A9W6BPG8</accession>
<feature type="region of interest" description="Disordered" evidence="4">
    <location>
        <begin position="513"/>
        <end position="558"/>
    </location>
</feature>
<dbReference type="SMART" id="SM00248">
    <property type="entry name" value="ANK"/>
    <property type="match status" value="4"/>
</dbReference>
<evidence type="ECO:0000313" key="6">
    <source>
        <dbReference type="Proteomes" id="UP001165080"/>
    </source>
</evidence>
<dbReference type="SUPFAM" id="SSF48403">
    <property type="entry name" value="Ankyrin repeat"/>
    <property type="match status" value="2"/>
</dbReference>
<dbReference type="PROSITE" id="PS50297">
    <property type="entry name" value="ANK_REP_REGION"/>
    <property type="match status" value="1"/>
</dbReference>
<gene>
    <name evidence="5" type="primary">PLEST001308</name>
    <name evidence="5" type="ORF">PLESTB_000945600</name>
</gene>
<dbReference type="InterPro" id="IPR036770">
    <property type="entry name" value="Ankyrin_rpt-contain_sf"/>
</dbReference>
<dbReference type="InterPro" id="IPR002110">
    <property type="entry name" value="Ankyrin_rpt"/>
</dbReference>
<evidence type="ECO:0000256" key="2">
    <source>
        <dbReference type="ARBA" id="ARBA00023043"/>
    </source>
</evidence>
<keyword evidence="6" id="KW-1185">Reference proteome</keyword>
<dbReference type="PANTHER" id="PTHR24126:SF14">
    <property type="entry name" value="ANK_REP_REGION DOMAIN-CONTAINING PROTEIN"/>
    <property type="match status" value="1"/>
</dbReference>
<evidence type="ECO:0000256" key="4">
    <source>
        <dbReference type="SAM" id="MobiDB-lite"/>
    </source>
</evidence>
<keyword evidence="1" id="KW-0677">Repeat</keyword>
<name>A0A9W6BPG8_9CHLO</name>
<evidence type="ECO:0000256" key="3">
    <source>
        <dbReference type="PROSITE-ProRule" id="PRU00023"/>
    </source>
</evidence>
<dbReference type="EMBL" id="BRXU01000012">
    <property type="protein sequence ID" value="GLC55116.1"/>
    <property type="molecule type" value="Genomic_DNA"/>
</dbReference>
<keyword evidence="2 3" id="KW-0040">ANK repeat</keyword>
<dbReference type="PANTHER" id="PTHR24126">
    <property type="entry name" value="ANKYRIN REPEAT, PH AND SEC7 DOMAIN CONTAINING PROTEIN SECG-RELATED"/>
    <property type="match status" value="1"/>
</dbReference>
<evidence type="ECO:0000256" key="1">
    <source>
        <dbReference type="ARBA" id="ARBA00022737"/>
    </source>
</evidence>